<feature type="transmembrane region" description="Helical" evidence="2">
    <location>
        <begin position="213"/>
        <end position="234"/>
    </location>
</feature>
<dbReference type="EMBL" id="WTYF01000004">
    <property type="protein sequence ID" value="MXO51666.1"/>
    <property type="molecule type" value="Genomic_DNA"/>
</dbReference>
<organism evidence="3 4">
    <name type="scientific">Qipengyuania gaetbuli</name>
    <dbReference type="NCBI Taxonomy" id="266952"/>
    <lineage>
        <taxon>Bacteria</taxon>
        <taxon>Pseudomonadati</taxon>
        <taxon>Pseudomonadota</taxon>
        <taxon>Alphaproteobacteria</taxon>
        <taxon>Sphingomonadales</taxon>
        <taxon>Erythrobacteraceae</taxon>
        <taxon>Qipengyuania</taxon>
    </lineage>
</organism>
<keyword evidence="4" id="KW-1185">Reference proteome</keyword>
<dbReference type="Pfam" id="PF04087">
    <property type="entry name" value="DUF389"/>
    <property type="match status" value="1"/>
</dbReference>
<dbReference type="InterPro" id="IPR005240">
    <property type="entry name" value="DUF389"/>
</dbReference>
<feature type="transmembrane region" description="Helical" evidence="2">
    <location>
        <begin position="120"/>
        <end position="141"/>
    </location>
</feature>
<feature type="transmembrane region" description="Helical" evidence="2">
    <location>
        <begin position="86"/>
        <end position="108"/>
    </location>
</feature>
<comment type="caution">
    <text evidence="3">The sequence shown here is derived from an EMBL/GenBank/DDBJ whole genome shotgun (WGS) entry which is preliminary data.</text>
</comment>
<feature type="transmembrane region" description="Helical" evidence="2">
    <location>
        <begin position="246"/>
        <end position="267"/>
    </location>
</feature>
<keyword evidence="2" id="KW-0472">Membrane</keyword>
<feature type="coiled-coil region" evidence="1">
    <location>
        <begin position="353"/>
        <end position="380"/>
    </location>
</feature>
<reference evidence="3 4" key="1">
    <citation type="submission" date="2019-12" db="EMBL/GenBank/DDBJ databases">
        <title>Genomic-based taxomic classification of the family Erythrobacteraceae.</title>
        <authorList>
            <person name="Xu L."/>
        </authorList>
    </citation>
    <scope>NUCLEOTIDE SEQUENCE [LARGE SCALE GENOMIC DNA]</scope>
    <source>
        <strain evidence="3 4">DSM 16225</strain>
    </source>
</reference>
<dbReference type="AlphaFoldDB" id="A0A844Y1G5"/>
<evidence type="ECO:0000256" key="1">
    <source>
        <dbReference type="SAM" id="Coils"/>
    </source>
</evidence>
<dbReference type="PANTHER" id="PTHR20992">
    <property type="entry name" value="AT15442P-RELATED"/>
    <property type="match status" value="1"/>
</dbReference>
<name>A0A844Y1G5_9SPHN</name>
<dbReference type="RefSeq" id="WP_160608381.1">
    <property type="nucleotide sequence ID" value="NZ_WTYF01000004.1"/>
</dbReference>
<gene>
    <name evidence="3" type="ORF">GRI42_10165</name>
</gene>
<keyword evidence="1" id="KW-0175">Coiled coil</keyword>
<protein>
    <submittedName>
        <fullName evidence="3">DUF389 domain-containing protein</fullName>
    </submittedName>
</protein>
<evidence type="ECO:0000313" key="3">
    <source>
        <dbReference type="EMBL" id="MXO51666.1"/>
    </source>
</evidence>
<keyword evidence="2" id="KW-1133">Transmembrane helix</keyword>
<proteinExistence type="predicted"/>
<feature type="transmembrane region" description="Helical" evidence="2">
    <location>
        <begin position="181"/>
        <end position="201"/>
    </location>
</feature>
<evidence type="ECO:0000313" key="4">
    <source>
        <dbReference type="Proteomes" id="UP000444185"/>
    </source>
</evidence>
<accession>A0A844Y1G5</accession>
<sequence length="516" mass="55218">MARIVTPEAEEADRRPTPGWVHSPIGRALVPLRRWWFDSVIEGVDHSAVIAKVAGESDTSPRYIFMIMMSAGIAILGMLLSSPAVVIGAMLLSPLMSPIIGAGFALASGKIKWLKISIRALAIGTIAAVLFTALIVLVSPLQTVTPEIAARTQPNLFDLLVALFSSLAGSYALIRGREGTIVGVAIATALMPPLAAVGYGLATANWTVFGGALALYVTNFLTIALSATVMARLYGFRTDLSARQGWFQNVGIFVVFIALAIPLGFSLRDIAFEATSQRVVIDTISDSFPAKARVSDTVIDWDAEPLQISATVFTPQFNTGANDEIKRRLERRFERPVTVVIEQLRVGADPGAAEQAELVKARAEQQAAATERQISEMVGELAMVAGVPKTEVTVDRDNRRAVVEASQLPGLTLDGWRMLEGRVDAGMPGWTIELHPPMLPLPAITLIDGQPDEAGKVAMDVIAWASERRDLGVVVAGRGEALDSVATALRAKGVTLTQTDGGSANRIEVRWQALPQ</sequence>
<dbReference type="Proteomes" id="UP000444185">
    <property type="component" value="Unassembled WGS sequence"/>
</dbReference>
<feature type="transmembrane region" description="Helical" evidence="2">
    <location>
        <begin position="156"/>
        <end position="174"/>
    </location>
</feature>
<dbReference type="OrthoDB" id="9790659at2"/>
<evidence type="ECO:0000256" key="2">
    <source>
        <dbReference type="SAM" id="Phobius"/>
    </source>
</evidence>
<feature type="transmembrane region" description="Helical" evidence="2">
    <location>
        <begin position="63"/>
        <end position="80"/>
    </location>
</feature>
<keyword evidence="2" id="KW-0812">Transmembrane</keyword>
<dbReference type="PANTHER" id="PTHR20992:SF9">
    <property type="entry name" value="AT15442P-RELATED"/>
    <property type="match status" value="1"/>
</dbReference>